<organism evidence="2 3">
    <name type="scientific">Panagrellus redivivus</name>
    <name type="common">Microworm</name>
    <dbReference type="NCBI Taxonomy" id="6233"/>
    <lineage>
        <taxon>Eukaryota</taxon>
        <taxon>Metazoa</taxon>
        <taxon>Ecdysozoa</taxon>
        <taxon>Nematoda</taxon>
        <taxon>Chromadorea</taxon>
        <taxon>Rhabditida</taxon>
        <taxon>Tylenchina</taxon>
        <taxon>Panagrolaimomorpha</taxon>
        <taxon>Panagrolaimoidea</taxon>
        <taxon>Panagrolaimidae</taxon>
        <taxon>Panagrellus</taxon>
    </lineage>
</organism>
<keyword evidence="2" id="KW-1185">Reference proteome</keyword>
<proteinExistence type="predicted"/>
<dbReference type="WBParaSite" id="Pan_g14224.t1">
    <property type="protein sequence ID" value="Pan_g14224.t1"/>
    <property type="gene ID" value="Pan_g14224"/>
</dbReference>
<reference evidence="2" key="1">
    <citation type="journal article" date="2013" name="Genetics">
        <title>The draft genome and transcriptome of Panagrellus redivivus are shaped by the harsh demands of a free-living lifestyle.</title>
        <authorList>
            <person name="Srinivasan J."/>
            <person name="Dillman A.R."/>
            <person name="Macchietto M.G."/>
            <person name="Heikkinen L."/>
            <person name="Lakso M."/>
            <person name="Fracchia K.M."/>
            <person name="Antoshechkin I."/>
            <person name="Mortazavi A."/>
            <person name="Wong G."/>
            <person name="Sternberg P.W."/>
        </authorList>
    </citation>
    <scope>NUCLEOTIDE SEQUENCE [LARGE SCALE GENOMIC DNA]</scope>
    <source>
        <strain evidence="2">MT8872</strain>
    </source>
</reference>
<protein>
    <submittedName>
        <fullName evidence="3">Phospholipase B-like</fullName>
    </submittedName>
</protein>
<dbReference type="Proteomes" id="UP000492821">
    <property type="component" value="Unassembled WGS sequence"/>
</dbReference>
<evidence type="ECO:0000313" key="2">
    <source>
        <dbReference type="Proteomes" id="UP000492821"/>
    </source>
</evidence>
<evidence type="ECO:0000313" key="3">
    <source>
        <dbReference type="WBParaSite" id="Pan_g14224.t1"/>
    </source>
</evidence>
<reference evidence="3" key="2">
    <citation type="submission" date="2020-10" db="UniProtKB">
        <authorList>
            <consortium name="WormBaseParasite"/>
        </authorList>
    </citation>
    <scope>IDENTIFICATION</scope>
</reference>
<evidence type="ECO:0000256" key="1">
    <source>
        <dbReference type="SAM" id="SignalP"/>
    </source>
</evidence>
<feature type="signal peptide" evidence="1">
    <location>
        <begin position="1"/>
        <end position="23"/>
    </location>
</feature>
<dbReference type="AlphaFoldDB" id="A0A7E4UY74"/>
<accession>A0A7E4UY74</accession>
<feature type="chain" id="PRO_5028856343" evidence="1">
    <location>
        <begin position="24"/>
        <end position="363"/>
    </location>
</feature>
<sequence length="363" mass="41275">MFLLLSMFFIGIVLASLLASCDAGVWNFDNAFVAQPLPTSSNEEYVNHLVNCSKLFHSLVENCGDGKTDCPLLTDRTPPSPASDANTILTAGATAIEKLMAFFDYNVDPEIRDGMGYLYGDINKLHQSDFDKATDTFWQCTRLNYRHLFHYEFATSGEIDKQMMAIDYSTYGPLAEFLINPQRSYNITNGANSVCEDGLTYLILANTISERVPWSPTKVIYTNNAIDYRYLLLTKGGFELLPFSKFYLFQSFARNMQLALAAKTILTGNTFIDYVTASFDVTKQDPTIANVIKAQMKQFINKMTAVWGETEDVNQRYHLFSKWYFTATKNMPWLGWHLGSMTLGFYGQLGDFFYLNYFFGFPQ</sequence>
<name>A0A7E4UY74_PANRE</name>
<keyword evidence="1" id="KW-0732">Signal</keyword>